<evidence type="ECO:0000256" key="7">
    <source>
        <dbReference type="PROSITE-ProRule" id="PRU00043"/>
    </source>
</evidence>
<feature type="domain" description="Cadherin" evidence="8">
    <location>
        <begin position="337"/>
        <end position="447"/>
    </location>
</feature>
<feature type="domain" description="Cadherin" evidence="8">
    <location>
        <begin position="597"/>
        <end position="693"/>
    </location>
</feature>
<feature type="domain" description="Cadherin" evidence="8">
    <location>
        <begin position="1721"/>
        <end position="1869"/>
    </location>
</feature>
<dbReference type="PROSITE" id="PS00232">
    <property type="entry name" value="CADHERIN_1"/>
    <property type="match status" value="5"/>
</dbReference>
<organism evidence="9 10">
    <name type="scientific">Schistosoma japonicum</name>
    <name type="common">Blood fluke</name>
    <dbReference type="NCBI Taxonomy" id="6182"/>
    <lineage>
        <taxon>Eukaryota</taxon>
        <taxon>Metazoa</taxon>
        <taxon>Spiralia</taxon>
        <taxon>Lophotrochozoa</taxon>
        <taxon>Platyhelminthes</taxon>
        <taxon>Trematoda</taxon>
        <taxon>Digenea</taxon>
        <taxon>Strigeidida</taxon>
        <taxon>Schistosomatoidea</taxon>
        <taxon>Schistosomatidae</taxon>
        <taxon>Schistosoma</taxon>
    </lineage>
</organism>
<evidence type="ECO:0000313" key="10">
    <source>
        <dbReference type="Proteomes" id="UP000311919"/>
    </source>
</evidence>
<feature type="domain" description="Cadherin" evidence="8">
    <location>
        <begin position="1336"/>
        <end position="1440"/>
    </location>
</feature>
<sequence>MSLLVCSVLADAVFITLNPHPGIFVHPLTGSVFATGKQNSIELDRELTVNFTLNILVRDAENRIGTGVIHVHLLDINDFRPEFVGLPYHVAFCVGSSTTAFNTLNEQLNNQSVEASPTCKSFNNFKVMAIDKDEGINGTVVYSLTNVRPRAEPPLLSINSTSGHIYLLRSLPLDWTGRQIEAIVAAIDGGGLSSTAIVNIHLVAENGPQFSSTLYSAAVLESVPIGEAVTSIEAISRNNDASLIYRIVNIKSIKRLPTSSIDLFHDFKEQDFMTLEDCPFGVEFNTGVVRVSGRLDYEVSTHYLLLIEVIDTQSGFAARVNLMINVTDVNDVSPIFSVAEYSVSVSENVPIGYRILTLKAYDPDSGLGGLITYSLESHNRLPGSDLLSHFECDPKTGDILLVKMLDFESTYEFLLWAVASDQSSNPLVTRVPLRIHILDFNDNPPYFNSFLPISFENSFPVKHQNIDNNSQCVYHAKLNERSPIGTVILQLSATDPDMSDSLLYHIIPNHYQNETNYFHLDHYDGVLRWVPLVNIFGKPISNGQLGTFNPVLSVYQIKLKVEVTDGLHSSACDVIIDLEPSNWNPPRFDLPKYEWWEISELTTIGSIVNRIQPAKDVDHGKYGQILYSIVGGHRHEWFTIDPNDGTVRLARLLDRELKNQYSLLIQAKDGGDLMDFMKLDISVKDINDNRPIFTQDKYELTLLPSMYNPSEEKSFPVALPLQLKAYDLDIEENAQLVYKVLDSPSQLSRSNSFSIDSSNGLLLLNERFSPPVVSGTEEQLLVQACDSPVYKDSSVLCSNPVQVHIQFSSQSLIVLPEITCTSLPLLEDDLLSERQVGVCDVKPANLSRSWHLTGVSPPQHSSLSNKHSIIDDNQLQQREQTLFKIDSLTGQIFSSKPLNYEVQPVYELEIEFHALVYNPALILRTKMTIELVNVNDCSPYFDSSLYHIYLPEDYPINVRFLRALAIDEDNDDDRDGRHHTSGKQDIITYSLWPLTTLTSEHLSIRGNFHVSHDRLEKLALFNPELQALRKLFKIDGQGWISLKSPMDFELDREHVFLVMATDAAGHWNTSRVHISVRDVNDNPPYWPLSPVRNDSLEYILPLDLRKRQILSDEIEILENWLPSKEEEAVIYQLSLMDPDEDVQSEIRFTLVNEHSSPSSSYSSHGNSLYFYIHSSGAIYLLQPLDKEMSSVHILRFQASDGQFVTQDLFTLRVIVKDANDNVPICIQPDRTITAPEDTKLGTILTTLNATDGDADPHNSIITYSSKFQKSNVFHVNSHEGIVTLNASLDFEISQEHEIIVDATDPEGFSCSFNLKLIVLDVNDNPPIFEVIEVNAIPEDAPLGSLVGKISARDLDSVDTNRLVYSIVGAHDSSFSIESHTGLLRISRPLDREVKSVHTLTVIVTDGPHSHFKTGEHFISFTSSSTFTIRLLDVNDSPPQFVNTSSHRIRISELAPLGERLTRLKAISQDEGDNAVIHYRLLTKQPEFALNETTGDLWLQKPLDYEQTSAYFLTIEARDRGQPPLSSTAVLTVHVEDANDNRPQFLGRQRIPESIGLSSLDGLPSIDSDFYQYYYSFSVVENSRNGTVVGKLNAIDPDSGDNGRVSFHLGGNFDFSGLFKSYQQDSEYVEYLTVSEAKTRFNLDSESGRLILIFQPDREVISGYWLVVEVEDHGKPNALSSLTLVYVQILDINDCPPTFEKSNYEFYVEVDRSGNISTCSETQSSYEVDCQSASDGNVLIGRLKLTDADAHPNSGPFTCQLANSGITQTVLHDSLSSSKSPGTTATTSSSLFSVRTAEVKVNTSYSTKNNHESNETDFSRGECLLYAVDKLPVGSQSLVIRANDNGLTALHTTTTVTVRVIRMSNLPPEIVYTNSTLIYYRDVYNRNENNFVESSSPKQDVAERDFDKTIGRITIKDRTAHDRLFFELLNDNTSTSNLFSVDQYDGTIRSAIKISPNSSFASQSILHSSLTSSSKSGMDQFHNLPIHLDSGVYPLRVRVTNGTLTSEATIHIK</sequence>
<feature type="domain" description="Cadherin" evidence="8">
    <location>
        <begin position="866"/>
        <end position="941"/>
    </location>
</feature>
<feature type="domain" description="Cadherin" evidence="8">
    <location>
        <begin position="1570"/>
        <end position="1698"/>
    </location>
</feature>
<evidence type="ECO:0000256" key="4">
    <source>
        <dbReference type="ARBA" id="ARBA00022837"/>
    </source>
</evidence>
<dbReference type="SMART" id="SM00112">
    <property type="entry name" value="CA"/>
    <property type="match status" value="14"/>
</dbReference>
<dbReference type="Pfam" id="PF00028">
    <property type="entry name" value="Cadherin"/>
    <property type="match status" value="6"/>
</dbReference>
<feature type="domain" description="Cadherin" evidence="8">
    <location>
        <begin position="711"/>
        <end position="818"/>
    </location>
</feature>
<dbReference type="PRINTS" id="PR00205">
    <property type="entry name" value="CADHERIN"/>
</dbReference>
<feature type="domain" description="Cadherin" evidence="8">
    <location>
        <begin position="470"/>
        <end position="588"/>
    </location>
</feature>
<dbReference type="STRING" id="6182.A0A4Z2DWS9"/>
<evidence type="ECO:0000256" key="6">
    <source>
        <dbReference type="ARBA" id="ARBA00023136"/>
    </source>
</evidence>
<dbReference type="FunFam" id="2.60.40.60:FF:000020">
    <property type="entry name" value="Dachsous cadherin-related 1b"/>
    <property type="match status" value="3"/>
</dbReference>
<keyword evidence="4 7" id="KW-0106">Calcium</keyword>
<feature type="domain" description="Cadherin" evidence="8">
    <location>
        <begin position="942"/>
        <end position="1086"/>
    </location>
</feature>
<dbReference type="SUPFAM" id="SSF49313">
    <property type="entry name" value="Cadherin-like"/>
    <property type="match status" value="13"/>
</dbReference>
<keyword evidence="2" id="KW-0812">Transmembrane</keyword>
<feature type="domain" description="Cadherin" evidence="8">
    <location>
        <begin position="127"/>
        <end position="210"/>
    </location>
</feature>
<dbReference type="GO" id="GO:0005509">
    <property type="term" value="F:calcium ion binding"/>
    <property type="evidence" value="ECO:0007669"/>
    <property type="project" value="UniProtKB-UniRule"/>
</dbReference>
<comment type="caution">
    <text evidence="9">The sequence shown here is derived from an EMBL/GenBank/DDBJ whole genome shotgun (WGS) entry which is preliminary data.</text>
</comment>
<keyword evidence="5" id="KW-1133">Transmembrane helix</keyword>
<dbReference type="OrthoDB" id="6252479at2759"/>
<dbReference type="Gene3D" id="2.60.40.60">
    <property type="entry name" value="Cadherins"/>
    <property type="match status" value="15"/>
</dbReference>
<reference evidence="9 10" key="1">
    <citation type="submission" date="2019-03" db="EMBL/GenBank/DDBJ databases">
        <title>An improved genome assembly of the fluke Schistosoma japonicum.</title>
        <authorList>
            <person name="Hu W."/>
            <person name="Luo F."/>
            <person name="Yin M."/>
            <person name="Mo X."/>
            <person name="Sun C."/>
            <person name="Wu Q."/>
            <person name="Zhu B."/>
            <person name="Xiang M."/>
            <person name="Wang J."/>
            <person name="Wang Y."/>
            <person name="Zhang T."/>
            <person name="Xu B."/>
            <person name="Zheng H."/>
            <person name="Feng Z."/>
        </authorList>
    </citation>
    <scope>NUCLEOTIDE SEQUENCE [LARGE SCALE GENOMIC DNA]</scope>
    <source>
        <strain evidence="9">HuSjv2</strain>
        <tissue evidence="9">Worms</tissue>
    </source>
</reference>
<keyword evidence="10" id="KW-1185">Reference proteome</keyword>
<dbReference type="PROSITE" id="PS50268">
    <property type="entry name" value="CADHERIN_2"/>
    <property type="match status" value="15"/>
</dbReference>
<keyword evidence="6" id="KW-0472">Membrane</keyword>
<evidence type="ECO:0000256" key="2">
    <source>
        <dbReference type="ARBA" id="ARBA00022692"/>
    </source>
</evidence>
<evidence type="ECO:0000259" key="8">
    <source>
        <dbReference type="PROSITE" id="PS50268"/>
    </source>
</evidence>
<feature type="domain" description="Cadherin" evidence="8">
    <location>
        <begin position="211"/>
        <end position="336"/>
    </location>
</feature>
<comment type="subcellular location">
    <subcellularLocation>
        <location evidence="1">Membrane</location>
    </subcellularLocation>
</comment>
<dbReference type="PANTHER" id="PTHR24026">
    <property type="entry name" value="FAT ATYPICAL CADHERIN-RELATED"/>
    <property type="match status" value="1"/>
</dbReference>
<evidence type="ECO:0000256" key="5">
    <source>
        <dbReference type="ARBA" id="ARBA00022989"/>
    </source>
</evidence>
<dbReference type="GO" id="GO:0005886">
    <property type="term" value="C:plasma membrane"/>
    <property type="evidence" value="ECO:0007669"/>
    <property type="project" value="UniProtKB-SubCell"/>
</dbReference>
<feature type="domain" description="Cadherin" evidence="8">
    <location>
        <begin position="1226"/>
        <end position="1328"/>
    </location>
</feature>
<dbReference type="InterPro" id="IPR015919">
    <property type="entry name" value="Cadherin-like_sf"/>
</dbReference>
<proteinExistence type="predicted"/>
<dbReference type="PANTHER" id="PTHR24026:SF126">
    <property type="entry name" value="PROTOCADHERIN FAT 4"/>
    <property type="match status" value="1"/>
</dbReference>
<feature type="domain" description="Cadherin" evidence="8">
    <location>
        <begin position="1130"/>
        <end position="1225"/>
    </location>
</feature>
<gene>
    <name evidence="9" type="ORF">EWB00_001401</name>
</gene>
<name>A0A4Z2DWS9_SCHJA</name>
<dbReference type="Proteomes" id="UP000311919">
    <property type="component" value="Unassembled WGS sequence"/>
</dbReference>
<dbReference type="EMBL" id="SKCS01000015">
    <property type="protein sequence ID" value="TNN21013.1"/>
    <property type="molecule type" value="Genomic_DNA"/>
</dbReference>
<feature type="domain" description="Cadherin" evidence="8">
    <location>
        <begin position="43"/>
        <end position="83"/>
    </location>
</feature>
<evidence type="ECO:0000313" key="9">
    <source>
        <dbReference type="EMBL" id="TNN21013.1"/>
    </source>
</evidence>
<evidence type="ECO:0000256" key="1">
    <source>
        <dbReference type="ARBA" id="ARBA00004370"/>
    </source>
</evidence>
<dbReference type="GO" id="GO:0007156">
    <property type="term" value="P:homophilic cell adhesion via plasma membrane adhesion molecules"/>
    <property type="evidence" value="ECO:0007669"/>
    <property type="project" value="InterPro"/>
</dbReference>
<dbReference type="InterPro" id="IPR002126">
    <property type="entry name" value="Cadherin-like_dom"/>
</dbReference>
<feature type="non-terminal residue" evidence="9">
    <location>
        <position position="2012"/>
    </location>
</feature>
<accession>A0A4Z2DWS9</accession>
<evidence type="ECO:0000256" key="3">
    <source>
        <dbReference type="ARBA" id="ARBA00022737"/>
    </source>
</evidence>
<dbReference type="InterPro" id="IPR020894">
    <property type="entry name" value="Cadherin_CS"/>
</dbReference>
<keyword evidence="3" id="KW-0677">Repeat</keyword>
<feature type="domain" description="Cadherin" evidence="8">
    <location>
        <begin position="1442"/>
        <end position="1544"/>
    </location>
</feature>
<protein>
    <submittedName>
        <fullName evidence="9">Protocadherin Fat 3</fullName>
    </submittedName>
</protein>
<dbReference type="CDD" id="cd11304">
    <property type="entry name" value="Cadherin_repeat"/>
    <property type="match status" value="12"/>
</dbReference>